<evidence type="ECO:0000313" key="6">
    <source>
        <dbReference type="Proteomes" id="UP000028870"/>
    </source>
</evidence>
<evidence type="ECO:0000256" key="1">
    <source>
        <dbReference type="ARBA" id="ARBA00005820"/>
    </source>
</evidence>
<dbReference type="eggNOG" id="COG3629">
    <property type="taxonomic scope" value="Bacteria"/>
</dbReference>
<dbReference type="Proteomes" id="UP000028870">
    <property type="component" value="Unassembled WGS sequence"/>
</dbReference>
<dbReference type="Pfam" id="PF00486">
    <property type="entry name" value="Trans_reg_C"/>
    <property type="match status" value="1"/>
</dbReference>
<dbReference type="InterPro" id="IPR036388">
    <property type="entry name" value="WH-like_DNA-bd_sf"/>
</dbReference>
<dbReference type="PANTHER" id="PTHR47691:SF3">
    <property type="entry name" value="HTH-TYPE TRANSCRIPTIONAL REGULATOR RV0890C-RELATED"/>
    <property type="match status" value="1"/>
</dbReference>
<dbReference type="AlphaFoldDB" id="W9B772"/>
<comment type="caution">
    <text evidence="5">The sequence shown here is derived from an EMBL/GenBank/DDBJ whole genome shotgun (WGS) entry which is preliminary data.</text>
</comment>
<dbReference type="Gene3D" id="1.10.10.10">
    <property type="entry name" value="Winged helix-like DNA-binding domain superfamily/Winged helix DNA-binding domain"/>
    <property type="match status" value="1"/>
</dbReference>
<dbReference type="STRING" id="258533.BN977_05674"/>
<dbReference type="GO" id="GO:0006355">
    <property type="term" value="P:regulation of DNA-templated transcription"/>
    <property type="evidence" value="ECO:0007669"/>
    <property type="project" value="InterPro"/>
</dbReference>
<dbReference type="InterPro" id="IPR027417">
    <property type="entry name" value="P-loop_NTPase"/>
</dbReference>
<gene>
    <name evidence="5" type="ORF">BN977_05674</name>
</gene>
<reference evidence="5" key="1">
    <citation type="submission" date="2014-03" db="EMBL/GenBank/DDBJ databases">
        <title>Draft Genome Sequence of Mycobacterium cosmeticum DSM 44829.</title>
        <authorList>
            <person name="Croce O."/>
            <person name="Robert C."/>
            <person name="Raoult D."/>
            <person name="Drancourt M."/>
        </authorList>
    </citation>
    <scope>NUCLEOTIDE SEQUENCE [LARGE SCALE GENOMIC DNA]</scope>
    <source>
        <strain evidence="5">DSM 44829</strain>
    </source>
</reference>
<comment type="similarity">
    <text evidence="1">Belongs to the AfsR/DnrI/RedD regulatory family.</text>
</comment>
<dbReference type="Gene3D" id="1.25.40.10">
    <property type="entry name" value="Tetratricopeptide repeat domain"/>
    <property type="match status" value="2"/>
</dbReference>
<evidence type="ECO:0000259" key="4">
    <source>
        <dbReference type="SMART" id="SM01043"/>
    </source>
</evidence>
<dbReference type="EMBL" id="CCBB010000003">
    <property type="protein sequence ID" value="CDO10837.1"/>
    <property type="molecule type" value="Genomic_DNA"/>
</dbReference>
<keyword evidence="6" id="KW-1185">Reference proteome</keyword>
<dbReference type="Gene3D" id="3.40.50.300">
    <property type="entry name" value="P-loop containing nucleotide triphosphate hydrolases"/>
    <property type="match status" value="1"/>
</dbReference>
<dbReference type="SMART" id="SM00862">
    <property type="entry name" value="Trans_reg_C"/>
    <property type="match status" value="1"/>
</dbReference>
<proteinExistence type="inferred from homology"/>
<dbReference type="InterPro" id="IPR005158">
    <property type="entry name" value="BTAD"/>
</dbReference>
<accession>W9B772</accession>
<dbReference type="InterPro" id="IPR001867">
    <property type="entry name" value="OmpR/PhoB-type_DNA-bd"/>
</dbReference>
<organism evidence="5 6">
    <name type="scientific">Mycolicibacterium cosmeticum</name>
    <dbReference type="NCBI Taxonomy" id="258533"/>
    <lineage>
        <taxon>Bacteria</taxon>
        <taxon>Bacillati</taxon>
        <taxon>Actinomycetota</taxon>
        <taxon>Actinomycetes</taxon>
        <taxon>Mycobacteriales</taxon>
        <taxon>Mycobacteriaceae</taxon>
        <taxon>Mycolicibacterium</taxon>
    </lineage>
</organism>
<dbReference type="CDD" id="cd15831">
    <property type="entry name" value="BTAD"/>
    <property type="match status" value="1"/>
</dbReference>
<evidence type="ECO:0000259" key="3">
    <source>
        <dbReference type="SMART" id="SM00862"/>
    </source>
</evidence>
<keyword evidence="2" id="KW-0238">DNA-binding</keyword>
<dbReference type="InterPro" id="IPR011990">
    <property type="entry name" value="TPR-like_helical_dom_sf"/>
</dbReference>
<dbReference type="InterPro" id="IPR016032">
    <property type="entry name" value="Sig_transdc_resp-reg_C-effctor"/>
</dbReference>
<protein>
    <submittedName>
        <fullName evidence="5">ATPase</fullName>
    </submittedName>
</protein>
<dbReference type="SUPFAM" id="SSF52540">
    <property type="entry name" value="P-loop containing nucleoside triphosphate hydrolases"/>
    <property type="match status" value="1"/>
</dbReference>
<dbReference type="SUPFAM" id="SSF46894">
    <property type="entry name" value="C-terminal effector domain of the bipartite response regulators"/>
    <property type="match status" value="1"/>
</dbReference>
<feature type="domain" description="Bacterial transcriptional activator" evidence="4">
    <location>
        <begin position="99"/>
        <end position="240"/>
    </location>
</feature>
<name>W9B772_MYCCO</name>
<dbReference type="SMART" id="SM01043">
    <property type="entry name" value="BTAD"/>
    <property type="match status" value="1"/>
</dbReference>
<dbReference type="GO" id="GO:0000160">
    <property type="term" value="P:phosphorelay signal transduction system"/>
    <property type="evidence" value="ECO:0007669"/>
    <property type="project" value="InterPro"/>
</dbReference>
<evidence type="ECO:0000313" key="5">
    <source>
        <dbReference type="EMBL" id="CDO10837.1"/>
    </source>
</evidence>
<feature type="domain" description="OmpR/PhoB-type" evidence="3">
    <location>
        <begin position="17"/>
        <end position="92"/>
    </location>
</feature>
<dbReference type="PANTHER" id="PTHR47691">
    <property type="entry name" value="REGULATOR-RELATED"/>
    <property type="match status" value="1"/>
</dbReference>
<dbReference type="GO" id="GO:0003677">
    <property type="term" value="F:DNA binding"/>
    <property type="evidence" value="ECO:0007669"/>
    <property type="project" value="UniProtKB-KW"/>
</dbReference>
<sequence length="973" mass="104794">MTAEFRLLGEVEVVVDGRGLDAGHARQRCVLVALLVDVNRPVSADTLIDRVWSDEPPQKARNALAAYISRLRQLVAGHDGARIVRGPGGYMLQVDAQTVDLHRFRDMVSQARAARNRADAAAMFDAALQLWRGAPFATLDTPWTNEVRTSLEAERLSAVLDRNDAALDAGRHGELLNDLAATLHAHPLDERIAGQLMLAQYRSGRQAAALDTYRGMRERLVQELGVDPSPALQAVQQQILDGDPMRPVEPAVPPATADLGVTQSAAAEPVVPRRRTRLIGRDGDVLRVIAGLRDGPVVTLTGVGGVGKTRLAFETAARAQDNFVDGVWVCELAPLSDGSAIGRAVAAAVRVRAGYGQDVDDAVVEHLRPLDLLLVADNCEHVLAPAAELIDRIIHECPGVRVLATSREPLGVEGERIVPVHPLSEEHAAELFVDRARASRPDFNPDREPVGAVAEICRRLDGVPLAIELAAARVRAMSSLDIARRLDRLRLLSGGSRGTHPRQHSVAATIDWSYRLLSDAEQKMFARLSVFAGGFDLDALHGVCAADGITDDDAFDMLMSLVDKSMVVVRSGPAGTRYDVLTTLGAYGLQRLRDNGTVDDAASRHAHYFVELVERASVGMRGPDEAAWVQRLLPRAGTTFVAPDFDNLRTAFEFAMARHDIDLALRLVTSLPEIHLRIGYVPMDWVERAVQAADRDHPLFPAAVGTVARGYQVLGDFGHARAIISLAEGREPAPGVSYLAHPADVLADVVMNEGDAITSTAYFEELFHESQEDTDPLRLVLAGERITLGHQEMGTLSAALPTAEEAMRIAEATGNPTARSLAGSALGRALSETNPDRALKILAEARGLAAAVENNWLIAMAMMESATINTVHGDVTAAARDFLGTLDLFVVGGPGRVMPLQWENLRRVTRFLCRVGAAREAAALHRAVVASGRASPLSAAQLAAMNGADSVGMSDDDIVDYTRTALHRIVEAD</sequence>
<dbReference type="SUPFAM" id="SSF48452">
    <property type="entry name" value="TPR-like"/>
    <property type="match status" value="1"/>
</dbReference>
<evidence type="ECO:0000256" key="2">
    <source>
        <dbReference type="ARBA" id="ARBA00023125"/>
    </source>
</evidence>
<dbReference type="eggNOG" id="COG3903">
    <property type="taxonomic scope" value="Bacteria"/>
</dbReference>
<dbReference type="OrthoDB" id="9812579at2"/>
<dbReference type="Pfam" id="PF03704">
    <property type="entry name" value="BTAD"/>
    <property type="match status" value="1"/>
</dbReference>
<dbReference type="RefSeq" id="WP_036403159.1">
    <property type="nucleotide sequence ID" value="NZ_CCBB010000003.1"/>
</dbReference>
<reference evidence="5" key="2">
    <citation type="submission" date="2014-03" db="EMBL/GenBank/DDBJ databases">
        <authorList>
            <person name="Urmite Genomes"/>
        </authorList>
    </citation>
    <scope>NUCLEOTIDE SEQUENCE</scope>
    <source>
        <strain evidence="5">DSM 44829</strain>
    </source>
</reference>